<dbReference type="AlphaFoldDB" id="A0A2H0UNS2"/>
<feature type="transmembrane region" description="Helical" evidence="1">
    <location>
        <begin position="12"/>
        <end position="32"/>
    </location>
</feature>
<sequence length="90" mass="9365">MEELPMDMVASVIAFVSGFVAAVSAAALFAAFGTESYRARWIALCTLLLSLALVILSEMAVPLGAVKGAVTAFWVGFALIAVADLTNKGR</sequence>
<organism evidence="2 3">
    <name type="scientific">Candidatus Harrisonbacteria bacterium CG10_big_fil_rev_8_21_14_0_10_49_15</name>
    <dbReference type="NCBI Taxonomy" id="1974587"/>
    <lineage>
        <taxon>Bacteria</taxon>
        <taxon>Candidatus Harrisoniibacteriota</taxon>
    </lineage>
</organism>
<keyword evidence="1" id="KW-1133">Transmembrane helix</keyword>
<comment type="caution">
    <text evidence="2">The sequence shown here is derived from an EMBL/GenBank/DDBJ whole genome shotgun (WGS) entry which is preliminary data.</text>
</comment>
<dbReference type="Proteomes" id="UP000229526">
    <property type="component" value="Unassembled WGS sequence"/>
</dbReference>
<accession>A0A2H0UNS2</accession>
<gene>
    <name evidence="2" type="ORF">COU11_00610</name>
</gene>
<name>A0A2H0UNS2_9BACT</name>
<keyword evidence="1" id="KW-0812">Transmembrane</keyword>
<evidence type="ECO:0000313" key="3">
    <source>
        <dbReference type="Proteomes" id="UP000229526"/>
    </source>
</evidence>
<keyword evidence="1" id="KW-0472">Membrane</keyword>
<dbReference type="EMBL" id="PFBD01000003">
    <property type="protein sequence ID" value="PIR87415.1"/>
    <property type="molecule type" value="Genomic_DNA"/>
</dbReference>
<feature type="transmembrane region" description="Helical" evidence="1">
    <location>
        <begin position="39"/>
        <end position="56"/>
    </location>
</feature>
<protein>
    <submittedName>
        <fullName evidence="2">Uncharacterized protein</fullName>
    </submittedName>
</protein>
<evidence type="ECO:0000313" key="2">
    <source>
        <dbReference type="EMBL" id="PIR87415.1"/>
    </source>
</evidence>
<evidence type="ECO:0000256" key="1">
    <source>
        <dbReference type="SAM" id="Phobius"/>
    </source>
</evidence>
<reference evidence="3" key="1">
    <citation type="submission" date="2017-09" db="EMBL/GenBank/DDBJ databases">
        <title>Depth-based differentiation of microbial function through sediment-hosted aquifers and enrichment of novel symbionts in the deep terrestrial subsurface.</title>
        <authorList>
            <person name="Probst A.J."/>
            <person name="Ladd B."/>
            <person name="Jarett J.K."/>
            <person name="Geller-Mcgrath D.E."/>
            <person name="Sieber C.M.K."/>
            <person name="Emerson J.B."/>
            <person name="Anantharaman K."/>
            <person name="Thomas B.C."/>
            <person name="Malmstrom R."/>
            <person name="Stieglmeier M."/>
            <person name="Klingl A."/>
            <person name="Woyke T."/>
            <person name="Ryan C.M."/>
            <person name="Banfield J.F."/>
        </authorList>
    </citation>
    <scope>NUCLEOTIDE SEQUENCE [LARGE SCALE GENOMIC DNA]</scope>
</reference>
<feature type="transmembrane region" description="Helical" evidence="1">
    <location>
        <begin position="68"/>
        <end position="86"/>
    </location>
</feature>
<proteinExistence type="predicted"/>